<keyword evidence="5" id="KW-0175">Coiled coil</keyword>
<dbReference type="OrthoDB" id="1121111at2"/>
<dbReference type="GO" id="GO:0008270">
    <property type="term" value="F:zinc ion binding"/>
    <property type="evidence" value="ECO:0007669"/>
    <property type="project" value="UniProtKB-KW"/>
</dbReference>
<evidence type="ECO:0000256" key="1">
    <source>
        <dbReference type="ARBA" id="ARBA00022723"/>
    </source>
</evidence>
<dbReference type="AlphaFoldDB" id="A0A6N6N6F0"/>
<feature type="coiled-coil region" evidence="5">
    <location>
        <begin position="52"/>
        <end position="79"/>
    </location>
</feature>
<organism evidence="7 8">
    <name type="scientific">Pseudodesulfovibrio senegalensis</name>
    <dbReference type="NCBI Taxonomy" id="1721087"/>
    <lineage>
        <taxon>Bacteria</taxon>
        <taxon>Pseudomonadati</taxon>
        <taxon>Thermodesulfobacteriota</taxon>
        <taxon>Desulfovibrionia</taxon>
        <taxon>Desulfovibrionales</taxon>
        <taxon>Desulfovibrionaceae</taxon>
    </lineage>
</organism>
<evidence type="ECO:0000256" key="2">
    <source>
        <dbReference type="ARBA" id="ARBA00022771"/>
    </source>
</evidence>
<evidence type="ECO:0000256" key="5">
    <source>
        <dbReference type="SAM" id="Coils"/>
    </source>
</evidence>
<sequence length="111" mass="12869">MDEKQKKQFKEAVHKEMKIIRTEIPRLEKQCEPIAPDASLGRLTRMDNIVNQSVAKKQLSNLKTRLRKLEEALRDVDEDEDFGRCVECDEPIPMARLLAMPETRLCVDCAE</sequence>
<dbReference type="RefSeq" id="WP_151149647.1">
    <property type="nucleotide sequence ID" value="NZ_WAIE01000001.1"/>
</dbReference>
<keyword evidence="3" id="KW-0862">Zinc</keyword>
<keyword evidence="8" id="KW-1185">Reference proteome</keyword>
<dbReference type="EMBL" id="WAIE01000001">
    <property type="protein sequence ID" value="KAB1443311.1"/>
    <property type="molecule type" value="Genomic_DNA"/>
</dbReference>
<feature type="domain" description="Zinc finger DksA/TraR C4-type" evidence="6">
    <location>
        <begin position="81"/>
        <end position="111"/>
    </location>
</feature>
<comment type="caution">
    <text evidence="7">The sequence shown here is derived from an EMBL/GenBank/DDBJ whole genome shotgun (WGS) entry which is preliminary data.</text>
</comment>
<dbReference type="InterPro" id="IPR000962">
    <property type="entry name" value="Znf_DskA_TraR"/>
</dbReference>
<keyword evidence="1" id="KW-0479">Metal-binding</keyword>
<gene>
    <name evidence="7" type="ORF">F8A88_03355</name>
</gene>
<proteinExistence type="predicted"/>
<accession>A0A6N6N6F0</accession>
<reference evidence="7 8" key="1">
    <citation type="journal article" date="2017" name="Int. J. Syst. Evol. Microbiol.">
        <title>Desulfovibrio senegalensis sp. nov., a mesophilic sulfate reducer isolated from marine sediment.</title>
        <authorList>
            <person name="Thioye A."/>
            <person name="Gam Z.B.A."/>
            <person name="Mbengue M."/>
            <person name="Cayol J.L."/>
            <person name="Joseph-Bartoli M."/>
            <person name="Toure-Kane C."/>
            <person name="Labat M."/>
        </authorList>
    </citation>
    <scope>NUCLEOTIDE SEQUENCE [LARGE SCALE GENOMIC DNA]</scope>
    <source>
        <strain evidence="7 8">DSM 101509</strain>
    </source>
</reference>
<dbReference type="Proteomes" id="UP000438699">
    <property type="component" value="Unassembled WGS sequence"/>
</dbReference>
<dbReference type="SUPFAM" id="SSF57716">
    <property type="entry name" value="Glucocorticoid receptor-like (DNA-binding domain)"/>
    <property type="match status" value="1"/>
</dbReference>
<evidence type="ECO:0000256" key="3">
    <source>
        <dbReference type="ARBA" id="ARBA00022833"/>
    </source>
</evidence>
<feature type="zinc finger region" description="dksA C4-type" evidence="4">
    <location>
        <begin position="85"/>
        <end position="109"/>
    </location>
</feature>
<evidence type="ECO:0000256" key="4">
    <source>
        <dbReference type="PROSITE-ProRule" id="PRU00510"/>
    </source>
</evidence>
<dbReference type="PROSITE" id="PS51128">
    <property type="entry name" value="ZF_DKSA_2"/>
    <property type="match status" value="1"/>
</dbReference>
<dbReference type="PANTHER" id="PTHR33823">
    <property type="entry name" value="RNA POLYMERASE-BINDING TRANSCRIPTION FACTOR DKSA-RELATED"/>
    <property type="match status" value="1"/>
</dbReference>
<evidence type="ECO:0000313" key="8">
    <source>
        <dbReference type="Proteomes" id="UP000438699"/>
    </source>
</evidence>
<name>A0A6N6N6F0_9BACT</name>
<evidence type="ECO:0000259" key="6">
    <source>
        <dbReference type="Pfam" id="PF01258"/>
    </source>
</evidence>
<keyword evidence="2" id="KW-0863">Zinc-finger</keyword>
<dbReference type="PANTHER" id="PTHR33823:SF4">
    <property type="entry name" value="GENERAL STRESS PROTEIN 16O"/>
    <property type="match status" value="1"/>
</dbReference>
<evidence type="ECO:0000313" key="7">
    <source>
        <dbReference type="EMBL" id="KAB1443311.1"/>
    </source>
</evidence>
<dbReference type="Gene3D" id="1.20.120.910">
    <property type="entry name" value="DksA, coiled-coil domain"/>
    <property type="match status" value="1"/>
</dbReference>
<dbReference type="Pfam" id="PF01258">
    <property type="entry name" value="zf-dskA_traR"/>
    <property type="match status" value="1"/>
</dbReference>
<protein>
    <submittedName>
        <fullName evidence="7">TraR/DksA family transcriptional regulator</fullName>
    </submittedName>
</protein>